<sequence>MLKSNIARKNVALSLIVLVLSTWLIKPVHVAFAHHDDHGCYTGTSQSSNLSHKDCDICQFVFSSYIPQQSGDFKPFVHRPYTILGENREVYHTINLIRFFSLRAPPAVA</sequence>
<organism evidence="1 2">
    <name type="scientific">Dysgonomonas capnocytophagoides</name>
    <dbReference type="NCBI Taxonomy" id="45254"/>
    <lineage>
        <taxon>Bacteria</taxon>
        <taxon>Pseudomonadati</taxon>
        <taxon>Bacteroidota</taxon>
        <taxon>Bacteroidia</taxon>
        <taxon>Bacteroidales</taxon>
        <taxon>Dysgonomonadaceae</taxon>
        <taxon>Dysgonomonas</taxon>
    </lineage>
</organism>
<dbReference type="EMBL" id="SOML01000006">
    <property type="protein sequence ID" value="TFD96125.1"/>
    <property type="molecule type" value="Genomic_DNA"/>
</dbReference>
<reference evidence="1 2" key="1">
    <citation type="submission" date="2019-03" db="EMBL/GenBank/DDBJ databases">
        <title>San Antonio Military Medical Center submission to MRSN (WRAIR), pending publication.</title>
        <authorList>
            <person name="Blyth D.M."/>
            <person name="Mccarthy S.L."/>
            <person name="Schall S.E."/>
            <person name="Stam J.A."/>
            <person name="Ong A.C."/>
            <person name="Mcgann P.T."/>
        </authorList>
    </citation>
    <scope>NUCLEOTIDE SEQUENCE [LARGE SCALE GENOMIC DNA]</scope>
    <source>
        <strain evidence="1 2">MRSN571793</strain>
    </source>
</reference>
<dbReference type="AlphaFoldDB" id="A0A4Y8L0C5"/>
<dbReference type="Proteomes" id="UP000297861">
    <property type="component" value="Unassembled WGS sequence"/>
</dbReference>
<evidence type="ECO:0008006" key="3">
    <source>
        <dbReference type="Google" id="ProtNLM"/>
    </source>
</evidence>
<evidence type="ECO:0000313" key="1">
    <source>
        <dbReference type="EMBL" id="TFD96125.1"/>
    </source>
</evidence>
<gene>
    <name evidence="1" type="ORF">E2605_11065</name>
</gene>
<keyword evidence="2" id="KW-1185">Reference proteome</keyword>
<protein>
    <recommendedName>
        <fullName evidence="3">DUF2946 domain-containing protein</fullName>
    </recommendedName>
</protein>
<accession>A0A4Y8L0C5</accession>
<name>A0A4Y8L0C5_9BACT</name>
<comment type="caution">
    <text evidence="1">The sequence shown here is derived from an EMBL/GenBank/DDBJ whole genome shotgun (WGS) entry which is preliminary data.</text>
</comment>
<dbReference type="RefSeq" id="WP_166786322.1">
    <property type="nucleotide sequence ID" value="NZ_SOML01000006.1"/>
</dbReference>
<proteinExistence type="predicted"/>
<evidence type="ECO:0000313" key="2">
    <source>
        <dbReference type="Proteomes" id="UP000297861"/>
    </source>
</evidence>